<feature type="binding site" evidence="1">
    <location>
        <position position="69"/>
    </location>
    <ligand>
        <name>Mg(2+)</name>
        <dbReference type="ChEBI" id="CHEBI:18420"/>
        <label>1</label>
        <note>catalytic</note>
    </ligand>
</feature>
<dbReference type="GO" id="GO:0007165">
    <property type="term" value="P:signal transduction"/>
    <property type="evidence" value="ECO:0007669"/>
    <property type="project" value="TreeGrafter"/>
</dbReference>
<dbReference type="AlphaFoldDB" id="A0A927K8N5"/>
<dbReference type="Gene3D" id="3.30.540.10">
    <property type="entry name" value="Fructose-1,6-Bisphosphatase, subunit A, domain 1"/>
    <property type="match status" value="1"/>
</dbReference>
<dbReference type="GO" id="GO:0046872">
    <property type="term" value="F:metal ion binding"/>
    <property type="evidence" value="ECO:0007669"/>
    <property type="project" value="UniProtKB-KW"/>
</dbReference>
<dbReference type="EMBL" id="JACYXZ010000002">
    <property type="protein sequence ID" value="MBD8869786.1"/>
    <property type="molecule type" value="Genomic_DNA"/>
</dbReference>
<dbReference type="Gene3D" id="3.40.190.80">
    <property type="match status" value="1"/>
</dbReference>
<proteinExistence type="predicted"/>
<comment type="caution">
    <text evidence="2">The sequence shown here is derived from an EMBL/GenBank/DDBJ whole genome shotgun (WGS) entry which is preliminary data.</text>
</comment>
<keyword evidence="1" id="KW-0460">Magnesium</keyword>
<dbReference type="GO" id="GO:0008934">
    <property type="term" value="F:inositol monophosphate 1-phosphatase activity"/>
    <property type="evidence" value="ECO:0007669"/>
    <property type="project" value="TreeGrafter"/>
</dbReference>
<dbReference type="RefSeq" id="WP_192142708.1">
    <property type="nucleotide sequence ID" value="NZ_JACYXZ010000002.1"/>
</dbReference>
<feature type="binding site" evidence="1">
    <location>
        <position position="85"/>
    </location>
    <ligand>
        <name>Mg(2+)</name>
        <dbReference type="ChEBI" id="CHEBI:18420"/>
        <label>1</label>
        <note>catalytic</note>
    </ligand>
</feature>
<evidence type="ECO:0000313" key="2">
    <source>
        <dbReference type="EMBL" id="MBD8869786.1"/>
    </source>
</evidence>
<comment type="cofactor">
    <cofactor evidence="1">
        <name>Mg(2+)</name>
        <dbReference type="ChEBI" id="CHEBI:18420"/>
    </cofactor>
</comment>
<dbReference type="PRINTS" id="PR00377">
    <property type="entry name" value="IMPHPHTASES"/>
</dbReference>
<organism evidence="2 3">
    <name type="scientific">Nocardioides donggukensis</name>
    <dbReference type="NCBI Taxonomy" id="2774019"/>
    <lineage>
        <taxon>Bacteria</taxon>
        <taxon>Bacillati</taxon>
        <taxon>Actinomycetota</taxon>
        <taxon>Actinomycetes</taxon>
        <taxon>Propionibacteriales</taxon>
        <taxon>Nocardioidaceae</taxon>
        <taxon>Nocardioides</taxon>
    </lineage>
</organism>
<keyword evidence="1" id="KW-0479">Metal-binding</keyword>
<sequence>MSDLRADADLAAGVVREAGELALAMRAEGLEAEQKTSVSDLVTAADRAAEALVVERLRAARPHDAIVGEEGAAHSGTSGRTWVIDPVDGTYNFVAGMSWWCCAIALTGPDDVLLGAVHHPAERTTYVGGPGLPTTRDGRPVPRLEDRSLATSSAATYLHPPFHGTVVGDAWRRAASGAATLRMLGSGSLDATAVAQGRFGVLFQHTVPDHDRLPGAGLIRGAGGTTRQVTAGGVVWSVAGAPTAVAEVCAALTGR</sequence>
<evidence type="ECO:0000313" key="3">
    <source>
        <dbReference type="Proteomes" id="UP000616839"/>
    </source>
</evidence>
<evidence type="ECO:0000256" key="1">
    <source>
        <dbReference type="PIRSR" id="PIRSR600760-2"/>
    </source>
</evidence>
<dbReference type="SUPFAM" id="SSF56655">
    <property type="entry name" value="Carbohydrate phosphatase"/>
    <property type="match status" value="1"/>
</dbReference>
<name>A0A927K8N5_9ACTN</name>
<dbReference type="InterPro" id="IPR000760">
    <property type="entry name" value="Inositol_monophosphatase-like"/>
</dbReference>
<feature type="binding site" evidence="1">
    <location>
        <position position="211"/>
    </location>
    <ligand>
        <name>Mg(2+)</name>
        <dbReference type="ChEBI" id="CHEBI:18420"/>
        <label>1</label>
        <note>catalytic</note>
    </ligand>
</feature>
<reference evidence="2" key="1">
    <citation type="submission" date="2020-09" db="EMBL/GenBank/DDBJ databases">
        <title>Nocardioides sp. strain MJB4 16S ribosomal RNA gene Genome sequencing and assembly.</title>
        <authorList>
            <person name="Kim I."/>
        </authorList>
    </citation>
    <scope>NUCLEOTIDE SEQUENCE</scope>
    <source>
        <strain evidence="2">MJB4</strain>
    </source>
</reference>
<gene>
    <name evidence="2" type="ORF">IE331_09120</name>
</gene>
<dbReference type="Proteomes" id="UP000616839">
    <property type="component" value="Unassembled WGS sequence"/>
</dbReference>
<dbReference type="PANTHER" id="PTHR20854:SF4">
    <property type="entry name" value="INOSITOL-1-MONOPHOSPHATASE-RELATED"/>
    <property type="match status" value="1"/>
</dbReference>
<accession>A0A927K8N5</accession>
<dbReference type="Pfam" id="PF00459">
    <property type="entry name" value="Inositol_P"/>
    <property type="match status" value="1"/>
</dbReference>
<dbReference type="PANTHER" id="PTHR20854">
    <property type="entry name" value="INOSITOL MONOPHOSPHATASE"/>
    <property type="match status" value="1"/>
</dbReference>
<dbReference type="GO" id="GO:0006020">
    <property type="term" value="P:inositol metabolic process"/>
    <property type="evidence" value="ECO:0007669"/>
    <property type="project" value="TreeGrafter"/>
</dbReference>
<dbReference type="CDD" id="cd01637">
    <property type="entry name" value="IMPase_like"/>
    <property type="match status" value="1"/>
</dbReference>
<protein>
    <submittedName>
        <fullName evidence="2">Inositol monophosphatase</fullName>
    </submittedName>
</protein>
<feature type="binding site" evidence="1">
    <location>
        <position position="88"/>
    </location>
    <ligand>
        <name>Mg(2+)</name>
        <dbReference type="ChEBI" id="CHEBI:18420"/>
        <label>1</label>
        <note>catalytic</note>
    </ligand>
</feature>
<keyword evidence="3" id="KW-1185">Reference proteome</keyword>